<dbReference type="STRING" id="549789.NIES30_05530"/>
<accession>A0A1U7J9Q9</accession>
<keyword evidence="4" id="KW-1185">Reference proteome</keyword>
<evidence type="ECO:0000313" key="3">
    <source>
        <dbReference type="EMBL" id="OKH50159.1"/>
    </source>
</evidence>
<keyword evidence="2" id="KW-0732">Signal</keyword>
<reference evidence="3 4" key="1">
    <citation type="submission" date="2016-11" db="EMBL/GenBank/DDBJ databases">
        <title>Draft Genome Sequences of Nine Cyanobacterial Strains from Diverse Habitats.</title>
        <authorList>
            <person name="Zhu T."/>
            <person name="Hou S."/>
            <person name="Lu X."/>
            <person name="Hess W.R."/>
        </authorList>
    </citation>
    <scope>NUCLEOTIDE SEQUENCE [LARGE SCALE GENOMIC DNA]</scope>
    <source>
        <strain evidence="3 4">NIES-30</strain>
    </source>
</reference>
<dbReference type="RefSeq" id="WP_073607399.1">
    <property type="nucleotide sequence ID" value="NZ_MRCG01000002.1"/>
</dbReference>
<feature type="region of interest" description="Disordered" evidence="1">
    <location>
        <begin position="25"/>
        <end position="66"/>
    </location>
</feature>
<proteinExistence type="predicted"/>
<organism evidence="3 4">
    <name type="scientific">Phormidium tenue NIES-30</name>
    <dbReference type="NCBI Taxonomy" id="549789"/>
    <lineage>
        <taxon>Bacteria</taxon>
        <taxon>Bacillati</taxon>
        <taxon>Cyanobacteriota</taxon>
        <taxon>Cyanophyceae</taxon>
        <taxon>Oscillatoriophycideae</taxon>
        <taxon>Oscillatoriales</taxon>
        <taxon>Oscillatoriaceae</taxon>
        <taxon>Phormidium</taxon>
    </lineage>
</organism>
<dbReference type="AlphaFoldDB" id="A0A1U7J9Q9"/>
<feature type="compositionally biased region" description="Low complexity" evidence="1">
    <location>
        <begin position="25"/>
        <end position="49"/>
    </location>
</feature>
<sequence>MTVKKTLTFSVMALGLALTLGACGSSGEQSSAPAEAVAEAPAVETQVAPDTSAEGDGQMQASQGGQVVESGPYHLELVTANEPTGVHLDFFLQKGDTHEAIADAKVMAQIQSPDGTQESVELTYDAEGAHYTAMLPVTAAGDYNVAILSDIGGEKVNGRFTFAK</sequence>
<evidence type="ECO:0000256" key="2">
    <source>
        <dbReference type="SAM" id="SignalP"/>
    </source>
</evidence>
<evidence type="ECO:0008006" key="5">
    <source>
        <dbReference type="Google" id="ProtNLM"/>
    </source>
</evidence>
<evidence type="ECO:0000313" key="4">
    <source>
        <dbReference type="Proteomes" id="UP000185557"/>
    </source>
</evidence>
<evidence type="ECO:0000256" key="1">
    <source>
        <dbReference type="SAM" id="MobiDB-lite"/>
    </source>
</evidence>
<dbReference type="PROSITE" id="PS51257">
    <property type="entry name" value="PROKAR_LIPOPROTEIN"/>
    <property type="match status" value="1"/>
</dbReference>
<name>A0A1U7J9Q9_9CYAN</name>
<dbReference type="OrthoDB" id="563554at2"/>
<gene>
    <name evidence="3" type="ORF">NIES30_05530</name>
</gene>
<comment type="caution">
    <text evidence="3">The sequence shown here is derived from an EMBL/GenBank/DDBJ whole genome shotgun (WGS) entry which is preliminary data.</text>
</comment>
<dbReference type="EMBL" id="MRCG01000002">
    <property type="protein sequence ID" value="OKH50159.1"/>
    <property type="molecule type" value="Genomic_DNA"/>
</dbReference>
<protein>
    <recommendedName>
        <fullName evidence="5">YtkA-like domain-containing protein</fullName>
    </recommendedName>
</protein>
<dbReference type="Proteomes" id="UP000185557">
    <property type="component" value="Unassembled WGS sequence"/>
</dbReference>
<feature type="chain" id="PRO_5012143226" description="YtkA-like domain-containing protein" evidence="2">
    <location>
        <begin position="23"/>
        <end position="164"/>
    </location>
</feature>
<feature type="signal peptide" evidence="2">
    <location>
        <begin position="1"/>
        <end position="22"/>
    </location>
</feature>